<evidence type="ECO:0000256" key="1">
    <source>
        <dbReference type="SAM" id="MobiDB-lite"/>
    </source>
</evidence>
<evidence type="ECO:0000313" key="2">
    <source>
        <dbReference type="EMBL" id="TGZ51252.1"/>
    </source>
</evidence>
<keyword evidence="3" id="KW-1185">Reference proteome</keyword>
<feature type="region of interest" description="Disordered" evidence="1">
    <location>
        <begin position="34"/>
        <end position="55"/>
    </location>
</feature>
<proteinExistence type="predicted"/>
<comment type="caution">
    <text evidence="2">The sequence shown here is derived from an EMBL/GenBank/DDBJ whole genome shotgun (WGS) entry which is preliminary data.</text>
</comment>
<dbReference type="AlphaFoldDB" id="A0A4S2KND2"/>
<gene>
    <name evidence="2" type="ORF">DBV15_03161</name>
</gene>
<accession>A0A4S2KND2</accession>
<dbReference type="EMBL" id="QBLH01001744">
    <property type="protein sequence ID" value="TGZ51252.1"/>
    <property type="molecule type" value="Genomic_DNA"/>
</dbReference>
<organism evidence="2 3">
    <name type="scientific">Temnothorax longispinosus</name>
    <dbReference type="NCBI Taxonomy" id="300112"/>
    <lineage>
        <taxon>Eukaryota</taxon>
        <taxon>Metazoa</taxon>
        <taxon>Ecdysozoa</taxon>
        <taxon>Arthropoda</taxon>
        <taxon>Hexapoda</taxon>
        <taxon>Insecta</taxon>
        <taxon>Pterygota</taxon>
        <taxon>Neoptera</taxon>
        <taxon>Endopterygota</taxon>
        <taxon>Hymenoptera</taxon>
        <taxon>Apocrita</taxon>
        <taxon>Aculeata</taxon>
        <taxon>Formicoidea</taxon>
        <taxon>Formicidae</taxon>
        <taxon>Myrmicinae</taxon>
        <taxon>Temnothorax</taxon>
    </lineage>
</organism>
<name>A0A4S2KND2_9HYME</name>
<dbReference type="Proteomes" id="UP000310200">
    <property type="component" value="Unassembled WGS sequence"/>
</dbReference>
<evidence type="ECO:0000313" key="3">
    <source>
        <dbReference type="Proteomes" id="UP000310200"/>
    </source>
</evidence>
<protein>
    <submittedName>
        <fullName evidence="2">Ankyrin repeat domain-containing protein 57</fullName>
    </submittedName>
</protein>
<sequence>MFRHRRTASEIVDYRCSSDRINVHEVMDVADGNVLSRRGSSTPPATAGKPHRGTLCADLRGNAAHRRL</sequence>
<reference evidence="2 3" key="1">
    <citation type="journal article" date="2019" name="Philos. Trans. R. Soc. Lond., B, Biol. Sci.">
        <title>Ant behaviour and brain gene expression of defending hosts depend on the ecological success of the intruding social parasite.</title>
        <authorList>
            <person name="Kaur R."/>
            <person name="Stoldt M."/>
            <person name="Jongepier E."/>
            <person name="Feldmeyer B."/>
            <person name="Menzel F."/>
            <person name="Bornberg-Bauer E."/>
            <person name="Foitzik S."/>
        </authorList>
    </citation>
    <scope>NUCLEOTIDE SEQUENCE [LARGE SCALE GENOMIC DNA]</scope>
    <source>
        <tissue evidence="2">Whole body</tissue>
    </source>
</reference>